<evidence type="ECO:0000256" key="1">
    <source>
        <dbReference type="ARBA" id="ARBA00004442"/>
    </source>
</evidence>
<keyword evidence="2 4" id="KW-0472">Membrane</keyword>
<dbReference type="InterPro" id="IPR036737">
    <property type="entry name" value="OmpA-like_sf"/>
</dbReference>
<organism evidence="6 7">
    <name type="scientific">Microbaculum marinisediminis</name>
    <dbReference type="NCBI Taxonomy" id="2931392"/>
    <lineage>
        <taxon>Bacteria</taxon>
        <taxon>Pseudomonadati</taxon>
        <taxon>Pseudomonadota</taxon>
        <taxon>Alphaproteobacteria</taxon>
        <taxon>Hyphomicrobiales</taxon>
        <taxon>Tepidamorphaceae</taxon>
        <taxon>Microbaculum</taxon>
    </lineage>
</organism>
<comment type="subcellular location">
    <subcellularLocation>
        <location evidence="1">Cell outer membrane</location>
    </subcellularLocation>
</comment>
<comment type="caution">
    <text evidence="6">The sequence shown here is derived from an EMBL/GenBank/DDBJ whole genome shotgun (WGS) entry which is preliminary data.</text>
</comment>
<protein>
    <submittedName>
        <fullName evidence="6">OmpA family protein</fullName>
    </submittedName>
</protein>
<accession>A0AAW5QZK2</accession>
<reference evidence="6 7" key="1">
    <citation type="submission" date="2022-04" db="EMBL/GenBank/DDBJ databases">
        <authorList>
            <person name="Ye Y.-Q."/>
            <person name="Du Z.-J."/>
        </authorList>
    </citation>
    <scope>NUCLEOTIDE SEQUENCE [LARGE SCALE GENOMIC DNA]</scope>
    <source>
        <strain evidence="6 7">A6E488</strain>
    </source>
</reference>
<sequence length="266" mass="27504">MSGGLVSRSRATTSDSAGPADYELTIRLTRNTIELHGSVPDAPATATIVAAVAAAFPDRPLTTGLVPRPDAPPRFADAAKLAIDLMTRLAEGEASLGDGRFAVSGAAFHGSAKAELLNALATGWPEGYETRDVNVTAGPSGPAVAAPDCEAAIKTAIDGRGIAFEVGRAQMRADSRPALDHVAYEAARCPDALISVAGHTDSDAAADANHRLSLERARAVADLLIAEGVATERITVLGYGESRPLASNGSEAGKARNRRIEFVLRN</sequence>
<gene>
    <name evidence="6" type="ORF">MUB46_14125</name>
</gene>
<name>A0AAW5QZK2_9HYPH</name>
<evidence type="ECO:0000313" key="7">
    <source>
        <dbReference type="Proteomes" id="UP001320898"/>
    </source>
</evidence>
<dbReference type="GO" id="GO:0009279">
    <property type="term" value="C:cell outer membrane"/>
    <property type="evidence" value="ECO:0007669"/>
    <property type="project" value="UniProtKB-SubCell"/>
</dbReference>
<dbReference type="PROSITE" id="PS51123">
    <property type="entry name" value="OMPA_2"/>
    <property type="match status" value="1"/>
</dbReference>
<dbReference type="InterPro" id="IPR006664">
    <property type="entry name" value="OMP_bac"/>
</dbReference>
<dbReference type="RefSeq" id="WP_261616583.1">
    <property type="nucleotide sequence ID" value="NZ_JALIDZ010000006.1"/>
</dbReference>
<dbReference type="Gene3D" id="3.30.1330.60">
    <property type="entry name" value="OmpA-like domain"/>
    <property type="match status" value="1"/>
</dbReference>
<dbReference type="InterPro" id="IPR050330">
    <property type="entry name" value="Bact_OuterMem_StrucFunc"/>
</dbReference>
<evidence type="ECO:0000259" key="5">
    <source>
        <dbReference type="PROSITE" id="PS51123"/>
    </source>
</evidence>
<evidence type="ECO:0000256" key="4">
    <source>
        <dbReference type="PROSITE-ProRule" id="PRU00473"/>
    </source>
</evidence>
<dbReference type="PANTHER" id="PTHR30329">
    <property type="entry name" value="STATOR ELEMENT OF FLAGELLAR MOTOR COMPLEX"/>
    <property type="match status" value="1"/>
</dbReference>
<dbReference type="PANTHER" id="PTHR30329:SF21">
    <property type="entry name" value="LIPOPROTEIN YIAD-RELATED"/>
    <property type="match status" value="1"/>
</dbReference>
<evidence type="ECO:0000256" key="2">
    <source>
        <dbReference type="ARBA" id="ARBA00023136"/>
    </source>
</evidence>
<dbReference type="InterPro" id="IPR006665">
    <property type="entry name" value="OmpA-like"/>
</dbReference>
<dbReference type="Gene3D" id="3.40.1520.20">
    <property type="match status" value="1"/>
</dbReference>
<evidence type="ECO:0000256" key="3">
    <source>
        <dbReference type="ARBA" id="ARBA00023237"/>
    </source>
</evidence>
<keyword evidence="3" id="KW-0998">Cell outer membrane</keyword>
<feature type="domain" description="OmpA-like" evidence="5">
    <location>
        <begin position="151"/>
        <end position="266"/>
    </location>
</feature>
<dbReference type="SUPFAM" id="SSF103088">
    <property type="entry name" value="OmpA-like"/>
    <property type="match status" value="1"/>
</dbReference>
<dbReference type="Pfam" id="PF00691">
    <property type="entry name" value="OmpA"/>
    <property type="match status" value="1"/>
</dbReference>
<evidence type="ECO:0000313" key="6">
    <source>
        <dbReference type="EMBL" id="MCT8972999.1"/>
    </source>
</evidence>
<dbReference type="Proteomes" id="UP001320898">
    <property type="component" value="Unassembled WGS sequence"/>
</dbReference>
<keyword evidence="7" id="KW-1185">Reference proteome</keyword>
<dbReference type="PRINTS" id="PR01021">
    <property type="entry name" value="OMPADOMAIN"/>
</dbReference>
<dbReference type="EMBL" id="JALIDZ010000006">
    <property type="protein sequence ID" value="MCT8972999.1"/>
    <property type="molecule type" value="Genomic_DNA"/>
</dbReference>
<dbReference type="AlphaFoldDB" id="A0AAW5QZK2"/>
<dbReference type="CDD" id="cd07185">
    <property type="entry name" value="OmpA_C-like"/>
    <property type="match status" value="1"/>
</dbReference>
<proteinExistence type="predicted"/>